<reference evidence="2 3" key="1">
    <citation type="journal article" date="2011" name="Proc. Natl. Acad. Sci. U.S.A.">
        <title>Genome and transcriptome analyses of the mountain pine beetle-fungal symbiont Grosmannia clavigera, a lodgepole pine pathogen.</title>
        <authorList>
            <person name="DiGuistini S."/>
            <person name="Wang Y."/>
            <person name="Liao N.Y."/>
            <person name="Taylor G."/>
            <person name="Tanguay P."/>
            <person name="Feau N."/>
            <person name="Henrissat B."/>
            <person name="Chan S.K."/>
            <person name="Hesse-Orce U."/>
            <person name="Alamouti S.M."/>
            <person name="Tsui C.K.M."/>
            <person name="Docking R.T."/>
            <person name="Levasseur A."/>
            <person name="Haridas S."/>
            <person name="Robertson G."/>
            <person name="Birol I."/>
            <person name="Holt R.A."/>
            <person name="Marra M.A."/>
            <person name="Hamelin R.C."/>
            <person name="Hirst M."/>
            <person name="Jones S.J.M."/>
            <person name="Bohlmann J."/>
            <person name="Breuil C."/>
        </authorList>
    </citation>
    <scope>NUCLEOTIDE SEQUENCE [LARGE SCALE GENOMIC DNA]</scope>
    <source>
        <strain evidence="3">kw1407 / UAMH 11150</strain>
    </source>
</reference>
<dbReference type="RefSeq" id="XP_014175559.1">
    <property type="nucleotide sequence ID" value="XM_014320084.1"/>
</dbReference>
<evidence type="ECO:0000313" key="2">
    <source>
        <dbReference type="EMBL" id="EFX06077.1"/>
    </source>
</evidence>
<dbReference type="GeneID" id="25977325"/>
<dbReference type="InParanoid" id="F0X9L6"/>
<dbReference type="Proteomes" id="UP000007796">
    <property type="component" value="Unassembled WGS sequence"/>
</dbReference>
<accession>F0X9L6</accession>
<dbReference type="HOGENOM" id="CLU_037889_0_0_1"/>
<proteinExistence type="predicted"/>
<evidence type="ECO:0008006" key="4">
    <source>
        <dbReference type="Google" id="ProtNLM"/>
    </source>
</evidence>
<name>F0X9L6_GROCL</name>
<dbReference type="EMBL" id="GL629735">
    <property type="protein sequence ID" value="EFX06077.1"/>
    <property type="molecule type" value="Genomic_DNA"/>
</dbReference>
<protein>
    <recommendedName>
        <fullName evidence="4">Peroxin 20</fullName>
    </recommendedName>
</protein>
<feature type="compositionally biased region" description="Polar residues" evidence="1">
    <location>
        <begin position="37"/>
        <end position="47"/>
    </location>
</feature>
<sequence length="455" mass="48876">MSDDVCGPSGALKSFGRHVNQDQSRHQDRARPAPGASQANFRSTPAGPSNEAEFRAFASGSNLILQPGSELIDPRLTSQDMATFRPGMHHPQMGFASPGPVTPVGMPTAGPVTMPIAGPVAGQMQGFHRPPVAQAAGNWAQEFSAMNNQSQVYPSSASHLAEPYVVQHAPQPHMQHAAFGPGQAFRPMMQAYPGVVNYQQPAFQQPTFQQPAFQPMPAFAAASNQNAAFQARVVMAAPVTGSNLIGGLTEAELDARFAQLESDFEFANEMDAWMAEYGPTPAERGQTATTAHQEENVDEILEQLAEELEAQKLAEAATVGAAIATQTSQNTLPEFMGEEHTRAHNNELRQEQLTQALEQEEESSPTQEQIEQDDLARTAEQIVNTLDAHPNERYRESAFVGLMRRIQAREVTVQGDVLVDSTTGLPVESAVLAAEHSDTGAGIPIPPAGSQQEVA</sequence>
<evidence type="ECO:0000313" key="3">
    <source>
        <dbReference type="Proteomes" id="UP000007796"/>
    </source>
</evidence>
<gene>
    <name evidence="2" type="ORF">CMQ_4146</name>
</gene>
<feature type="compositionally biased region" description="Basic and acidic residues" evidence="1">
    <location>
        <begin position="19"/>
        <end position="31"/>
    </location>
</feature>
<evidence type="ECO:0000256" key="1">
    <source>
        <dbReference type="SAM" id="MobiDB-lite"/>
    </source>
</evidence>
<dbReference type="eggNOG" id="ENOG502S3XI">
    <property type="taxonomic scope" value="Eukaryota"/>
</dbReference>
<feature type="region of interest" description="Disordered" evidence="1">
    <location>
        <begin position="1"/>
        <end position="50"/>
    </location>
</feature>
<keyword evidence="3" id="KW-1185">Reference proteome</keyword>
<organism evidence="3">
    <name type="scientific">Grosmannia clavigera (strain kw1407 / UAMH 11150)</name>
    <name type="common">Blue stain fungus</name>
    <name type="synonym">Graphiocladiella clavigera</name>
    <dbReference type="NCBI Taxonomy" id="655863"/>
    <lineage>
        <taxon>Eukaryota</taxon>
        <taxon>Fungi</taxon>
        <taxon>Dikarya</taxon>
        <taxon>Ascomycota</taxon>
        <taxon>Pezizomycotina</taxon>
        <taxon>Sordariomycetes</taxon>
        <taxon>Sordariomycetidae</taxon>
        <taxon>Ophiostomatales</taxon>
        <taxon>Ophiostomataceae</taxon>
        <taxon>Leptographium</taxon>
    </lineage>
</organism>
<dbReference type="STRING" id="655863.F0X9L6"/>
<dbReference type="AlphaFoldDB" id="F0X9L6"/>
<dbReference type="OrthoDB" id="5407351at2759"/>